<dbReference type="InterPro" id="IPR053207">
    <property type="entry name" value="Non-NMDA_GluR_Accessory"/>
</dbReference>
<reference evidence="5" key="1">
    <citation type="submission" date="2025-08" db="UniProtKB">
        <authorList>
            <consortium name="RefSeq"/>
        </authorList>
    </citation>
    <scope>IDENTIFICATION</scope>
</reference>
<accession>A0ABM1F2U3</accession>
<dbReference type="CDD" id="cd00041">
    <property type="entry name" value="CUB"/>
    <property type="match status" value="1"/>
</dbReference>
<gene>
    <name evidence="5" type="primary">LOC106818582</name>
</gene>
<dbReference type="PROSITE" id="PS01180">
    <property type="entry name" value="CUB"/>
    <property type="match status" value="1"/>
</dbReference>
<evidence type="ECO:0000256" key="2">
    <source>
        <dbReference type="PROSITE-ProRule" id="PRU00059"/>
    </source>
</evidence>
<comment type="caution">
    <text evidence="2">Lacks conserved residue(s) required for the propagation of feature annotation.</text>
</comment>
<dbReference type="SMART" id="SM00042">
    <property type="entry name" value="CUB"/>
    <property type="match status" value="1"/>
</dbReference>
<dbReference type="Proteomes" id="UP000695022">
    <property type="component" value="Unplaced"/>
</dbReference>
<evidence type="ECO:0000313" key="5">
    <source>
        <dbReference type="RefSeq" id="XP_014678764.1"/>
    </source>
</evidence>
<dbReference type="Gene3D" id="2.60.120.290">
    <property type="entry name" value="Spermadhesin, CUB domain"/>
    <property type="match status" value="1"/>
</dbReference>
<feature type="domain" description="CUB" evidence="3">
    <location>
        <begin position="1"/>
        <end position="112"/>
    </location>
</feature>
<name>A0ABM1F2U3_PRICU</name>
<keyword evidence="4" id="KW-1185">Reference proteome</keyword>
<organism evidence="4 5">
    <name type="scientific">Priapulus caudatus</name>
    <name type="common">Priapulid worm</name>
    <dbReference type="NCBI Taxonomy" id="37621"/>
    <lineage>
        <taxon>Eukaryota</taxon>
        <taxon>Metazoa</taxon>
        <taxon>Ecdysozoa</taxon>
        <taxon>Scalidophora</taxon>
        <taxon>Priapulida</taxon>
        <taxon>Priapulimorpha</taxon>
        <taxon>Priapulimorphida</taxon>
        <taxon>Priapulidae</taxon>
        <taxon>Priapulus</taxon>
    </lineage>
</organism>
<dbReference type="Pfam" id="PF00431">
    <property type="entry name" value="CUB"/>
    <property type="match status" value="1"/>
</dbReference>
<keyword evidence="1" id="KW-1015">Disulfide bond</keyword>
<protein>
    <submittedName>
        <fullName evidence="5">Neuropilin-2-like</fullName>
    </submittedName>
</protein>
<proteinExistence type="predicted"/>
<evidence type="ECO:0000259" key="3">
    <source>
        <dbReference type="PROSITE" id="PS01180"/>
    </source>
</evidence>
<dbReference type="PANTHER" id="PTHR47537">
    <property type="entry name" value="CUBILIN"/>
    <property type="match status" value="1"/>
</dbReference>
<dbReference type="RefSeq" id="XP_014678764.1">
    <property type="nucleotide sequence ID" value="XM_014823278.1"/>
</dbReference>
<dbReference type="PANTHER" id="PTHR47537:SF6">
    <property type="entry name" value="CUB DOMAIN-CONTAINING PROTEIN"/>
    <property type="match status" value="1"/>
</dbReference>
<dbReference type="InterPro" id="IPR000859">
    <property type="entry name" value="CUB_dom"/>
</dbReference>
<dbReference type="SUPFAM" id="SSF49854">
    <property type="entry name" value="Spermadhesin, CUB domain"/>
    <property type="match status" value="1"/>
</dbReference>
<dbReference type="GeneID" id="106818582"/>
<dbReference type="InterPro" id="IPR035914">
    <property type="entry name" value="Sperma_CUB_dom_sf"/>
</dbReference>
<evidence type="ECO:0000256" key="1">
    <source>
        <dbReference type="ARBA" id="ARBA00023157"/>
    </source>
</evidence>
<evidence type="ECO:0000313" key="4">
    <source>
        <dbReference type="Proteomes" id="UP000695022"/>
    </source>
</evidence>
<sequence>MSPTYPGSYPINLNCTFRFMGQPGERVKIHFRDFDVYSGGSHCPYDWMKVYDGAAPRLVDGHVVNLIGGAPICGEKHQVELFSSRESLVAVFETSWSPRHENRGFDGQFQFSRNFVKLGSSVLPLAGFVDVAVCCHLLVY</sequence>